<comment type="caution">
    <text evidence="3">The sequence shown here is derived from an EMBL/GenBank/DDBJ whole genome shotgun (WGS) entry which is preliminary data.</text>
</comment>
<evidence type="ECO:0000313" key="3">
    <source>
        <dbReference type="EMBL" id="PAL25734.1"/>
    </source>
</evidence>
<keyword evidence="2" id="KW-1133">Transmembrane helix</keyword>
<gene>
    <name evidence="3" type="ORF">B9K05_08270</name>
</gene>
<feature type="transmembrane region" description="Helical" evidence="2">
    <location>
        <begin position="81"/>
        <end position="101"/>
    </location>
</feature>
<reference evidence="3 4" key="1">
    <citation type="submission" date="2017-04" db="EMBL/GenBank/DDBJ databases">
        <title>Kefir bacterial isolates.</title>
        <authorList>
            <person name="Kim Y."/>
            <person name="Blasche S."/>
            <person name="Patil K.R."/>
        </authorList>
    </citation>
    <scope>NUCLEOTIDE SEQUENCE [LARGE SCALE GENOMIC DNA]</scope>
    <source>
        <strain evidence="3 4">KR-2</strain>
    </source>
</reference>
<evidence type="ECO:0000256" key="2">
    <source>
        <dbReference type="SAM" id="Phobius"/>
    </source>
</evidence>
<feature type="compositionally biased region" description="Low complexity" evidence="1">
    <location>
        <begin position="32"/>
        <end position="43"/>
    </location>
</feature>
<feature type="transmembrane region" description="Helical" evidence="2">
    <location>
        <begin position="231"/>
        <end position="251"/>
    </location>
</feature>
<feature type="transmembrane region" description="Helical" evidence="2">
    <location>
        <begin position="177"/>
        <end position="196"/>
    </location>
</feature>
<dbReference type="Pfam" id="PF10129">
    <property type="entry name" value="OpgC_C"/>
    <property type="match status" value="1"/>
</dbReference>
<proteinExistence type="predicted"/>
<feature type="region of interest" description="Disordered" evidence="1">
    <location>
        <begin position="1"/>
        <end position="47"/>
    </location>
</feature>
<feature type="compositionally biased region" description="Polar residues" evidence="1">
    <location>
        <begin position="10"/>
        <end position="21"/>
    </location>
</feature>
<dbReference type="STRING" id="1231343.Absy_008_040"/>
<evidence type="ECO:0000313" key="4">
    <source>
        <dbReference type="Proteomes" id="UP000216033"/>
    </source>
</evidence>
<dbReference type="PANTHER" id="PTHR38592:SF3">
    <property type="entry name" value="BLL4819 PROTEIN"/>
    <property type="match status" value="1"/>
</dbReference>
<accession>A0A270BLE7</accession>
<dbReference type="EMBL" id="NDFP01000007">
    <property type="protein sequence ID" value="PAL25734.1"/>
    <property type="molecule type" value="Genomic_DNA"/>
</dbReference>
<evidence type="ECO:0000256" key="1">
    <source>
        <dbReference type="SAM" id="MobiDB-lite"/>
    </source>
</evidence>
<feature type="transmembrane region" description="Helical" evidence="2">
    <location>
        <begin position="371"/>
        <end position="393"/>
    </location>
</feature>
<keyword evidence="2" id="KW-0472">Membrane</keyword>
<feature type="transmembrane region" description="Helical" evidence="2">
    <location>
        <begin position="122"/>
        <end position="142"/>
    </location>
</feature>
<keyword evidence="2" id="KW-0812">Transmembrane</keyword>
<feature type="transmembrane region" description="Helical" evidence="2">
    <location>
        <begin position="263"/>
        <end position="282"/>
    </location>
</feature>
<dbReference type="Proteomes" id="UP000216033">
    <property type="component" value="Unassembled WGS sequence"/>
</dbReference>
<dbReference type="PANTHER" id="PTHR38592">
    <property type="entry name" value="BLL4819 PROTEIN"/>
    <property type="match status" value="1"/>
</dbReference>
<keyword evidence="4" id="KW-1185">Reference proteome</keyword>
<sequence length="417" mass="46311">MQAHTDKANTPHSAPQPTSVVQAHGADGGAGAASSSPATAAPARSRRDHRIDALRGAALLMMFIDHIPQNLLNRFTMRNVGFADAAEVFVLLAGYASWLAYGRGFTKYGVLPTLQRLFKRCVQLYIGQTIMVMAYVFTVRGWRHFTPVSVDYLEPELAHGLGWIWRVMMFDALPSNLNIMPLYLVLLTGFPIFYLLMRIHRSLALLLSGALWMLVNMDPELNFPNWLDPDGWYFNPLAWQFLFALGLTASAETQRRGRDFARVPALVALCCVYLLFSALQAFPWTLWGLPDLRPFGDALAPAKSWLSPLRLFDVMAIFYLVQSSERARHWAAHTWAGQELARVGRHSLEVFVVSTILDLYARLIFSTFGEGWALQVAVNVVGLAILVGLASWLDRRRNNAARRPAGGGAAVPNGAKG</sequence>
<dbReference type="InterPro" id="IPR014550">
    <property type="entry name" value="UCP028704_OpgC"/>
</dbReference>
<dbReference type="AlphaFoldDB" id="A0A270BLE7"/>
<organism evidence="3 4">
    <name type="scientific">Acetobacter syzygii</name>
    <dbReference type="NCBI Taxonomy" id="146476"/>
    <lineage>
        <taxon>Bacteria</taxon>
        <taxon>Pseudomonadati</taxon>
        <taxon>Pseudomonadota</taxon>
        <taxon>Alphaproteobacteria</taxon>
        <taxon>Acetobacterales</taxon>
        <taxon>Acetobacteraceae</taxon>
        <taxon>Acetobacter</taxon>
    </lineage>
</organism>
<evidence type="ECO:0008006" key="5">
    <source>
        <dbReference type="Google" id="ProtNLM"/>
    </source>
</evidence>
<dbReference type="OrthoDB" id="9775975at2"/>
<name>A0A270BLE7_9PROT</name>
<dbReference type="PIRSF" id="PIRSF028704">
    <property type="entry name" value="UPC028704"/>
    <property type="match status" value="1"/>
</dbReference>
<protein>
    <recommendedName>
        <fullName evidence="5">OpgC protein</fullName>
    </recommendedName>
</protein>
<dbReference type="RefSeq" id="WP_095351439.1">
    <property type="nucleotide sequence ID" value="NZ_NDFO01000007.1"/>
</dbReference>